<dbReference type="AlphaFoldDB" id="A0A915BK85"/>
<dbReference type="WBParaSite" id="PgR042_g105_t02">
    <property type="protein sequence ID" value="PgR042_g105_t02"/>
    <property type="gene ID" value="PgR042_g105"/>
</dbReference>
<evidence type="ECO:0000313" key="1">
    <source>
        <dbReference type="Proteomes" id="UP000887569"/>
    </source>
</evidence>
<accession>A0A915BK85</accession>
<sequence length="174" mass="20220">MNRSSVDISGQEFTIHPLCWVNGVSISICRQWLTPVINWCPGSVRWNKASIGSNDCAILVCWKRFSIRTYYWMNWFAAAISWEDDGIESLHRIYNVPICIRWKRFAAIIYWDTCCISGQRFPVRIDNDAVVICRKELSIRTDDGIDWSATFICRAKFHVESCHRINRVSSVIHG</sequence>
<keyword evidence="1" id="KW-1185">Reference proteome</keyword>
<proteinExistence type="predicted"/>
<name>A0A915BK85_PARUN</name>
<evidence type="ECO:0000313" key="2">
    <source>
        <dbReference type="WBParaSite" id="PgR042_g105_t02"/>
    </source>
</evidence>
<protein>
    <submittedName>
        <fullName evidence="2">Uncharacterized protein</fullName>
    </submittedName>
</protein>
<reference evidence="2" key="1">
    <citation type="submission" date="2022-11" db="UniProtKB">
        <authorList>
            <consortium name="WormBaseParasite"/>
        </authorList>
    </citation>
    <scope>IDENTIFICATION</scope>
</reference>
<organism evidence="1 2">
    <name type="scientific">Parascaris univalens</name>
    <name type="common">Nematode worm</name>
    <dbReference type="NCBI Taxonomy" id="6257"/>
    <lineage>
        <taxon>Eukaryota</taxon>
        <taxon>Metazoa</taxon>
        <taxon>Ecdysozoa</taxon>
        <taxon>Nematoda</taxon>
        <taxon>Chromadorea</taxon>
        <taxon>Rhabditida</taxon>
        <taxon>Spirurina</taxon>
        <taxon>Ascaridomorpha</taxon>
        <taxon>Ascaridoidea</taxon>
        <taxon>Ascarididae</taxon>
        <taxon>Parascaris</taxon>
    </lineage>
</organism>
<dbReference type="Proteomes" id="UP000887569">
    <property type="component" value="Unplaced"/>
</dbReference>